<protein>
    <submittedName>
        <fullName evidence="1">Uncharacterized protein</fullName>
    </submittedName>
</protein>
<dbReference type="Gene3D" id="1.10.472.10">
    <property type="entry name" value="Cyclin-like"/>
    <property type="match status" value="1"/>
</dbReference>
<dbReference type="Proteomes" id="UP000324800">
    <property type="component" value="Unassembled WGS sequence"/>
</dbReference>
<sequence>MYALLQSFISTQTERGVQYLNKSNIGTMLIVLVLITLKDLRDEVYNNSYFADEFGIPLTVLNQSETTFLRIINYSTLAQGIEYINLFNEIMYDQDPEIIVVV</sequence>
<gene>
    <name evidence="1" type="ORF">EZS28_032138</name>
</gene>
<name>A0A5J4UNM8_9EUKA</name>
<organism evidence="1 2">
    <name type="scientific">Streblomastix strix</name>
    <dbReference type="NCBI Taxonomy" id="222440"/>
    <lineage>
        <taxon>Eukaryota</taxon>
        <taxon>Metamonada</taxon>
        <taxon>Preaxostyla</taxon>
        <taxon>Oxymonadida</taxon>
        <taxon>Streblomastigidae</taxon>
        <taxon>Streblomastix</taxon>
    </lineage>
</organism>
<comment type="caution">
    <text evidence="1">The sequence shown here is derived from an EMBL/GenBank/DDBJ whole genome shotgun (WGS) entry which is preliminary data.</text>
</comment>
<dbReference type="Pfam" id="PF08613">
    <property type="entry name" value="Cyclin"/>
    <property type="match status" value="1"/>
</dbReference>
<dbReference type="GO" id="GO:0019901">
    <property type="term" value="F:protein kinase binding"/>
    <property type="evidence" value="ECO:0007669"/>
    <property type="project" value="InterPro"/>
</dbReference>
<accession>A0A5J4UNM8</accession>
<evidence type="ECO:0000313" key="2">
    <source>
        <dbReference type="Proteomes" id="UP000324800"/>
    </source>
</evidence>
<dbReference type="AlphaFoldDB" id="A0A5J4UNM8"/>
<dbReference type="OrthoDB" id="337735at2759"/>
<dbReference type="InterPro" id="IPR013922">
    <property type="entry name" value="Cyclin_PHO80-like"/>
</dbReference>
<reference evidence="1 2" key="1">
    <citation type="submission" date="2019-03" db="EMBL/GenBank/DDBJ databases">
        <title>Single cell metagenomics reveals metabolic interactions within the superorganism composed of flagellate Streblomastix strix and complex community of Bacteroidetes bacteria on its surface.</title>
        <authorList>
            <person name="Treitli S.C."/>
            <person name="Kolisko M."/>
            <person name="Husnik F."/>
            <person name="Keeling P."/>
            <person name="Hampl V."/>
        </authorList>
    </citation>
    <scope>NUCLEOTIDE SEQUENCE [LARGE SCALE GENOMIC DNA]</scope>
    <source>
        <strain evidence="1">ST1C</strain>
    </source>
</reference>
<evidence type="ECO:0000313" key="1">
    <source>
        <dbReference type="EMBL" id="KAA6372336.1"/>
    </source>
</evidence>
<proteinExistence type="predicted"/>
<dbReference type="EMBL" id="SNRW01013675">
    <property type="protein sequence ID" value="KAA6372336.1"/>
    <property type="molecule type" value="Genomic_DNA"/>
</dbReference>